<dbReference type="PANTHER" id="PTHR36151">
    <property type="entry name" value="BLR2777 PROTEIN"/>
    <property type="match status" value="1"/>
</dbReference>
<reference evidence="2 3" key="1">
    <citation type="submission" date="2018-10" db="EMBL/GenBank/DDBJ databases">
        <title>Tessaracoccus antarcticuss sp. nov., isolated from sediment.</title>
        <authorList>
            <person name="Zhou L.Y."/>
            <person name="Du Z.J."/>
        </authorList>
    </citation>
    <scope>NUCLEOTIDE SEQUENCE [LARGE SCALE GENOMIC DNA]</scope>
    <source>
        <strain evidence="2 3">JDX10</strain>
    </source>
</reference>
<dbReference type="InterPro" id="IPR018713">
    <property type="entry name" value="MPAB/Lcp_cat_dom"/>
</dbReference>
<name>A0A3M0G8F8_9ACTN</name>
<comment type="caution">
    <text evidence="2">The sequence shown here is derived from an EMBL/GenBank/DDBJ whole genome shotgun (WGS) entry which is preliminary data.</text>
</comment>
<sequence length="295" mass="32200">MHNPLSSLRRAIGETLRSRVAGPDADAKAAAIWDSPGERWHTPDSMIWHVNGDAAMYAGGIRSLLLQALHPAAMAGVAGHSGYRSDPWGRLQRTSEFLALTTYGPIPKAEALIGKIRSIHERVRGKTDDGTPYRASDPHLLEWVHLAETESFLTGFHQFGDRKLTQAEADAYVAEAAPVGEMLGAVDLPRTEAELHAALDAYRPELRASQAAHDTVSFLVNTPPVPWIARPGYWMLVAGAISTLPVWARRELKLPTSRWFDRLVGKPLGSFATAVVRWALTSPGRVQSGTYSTPS</sequence>
<evidence type="ECO:0000313" key="2">
    <source>
        <dbReference type="EMBL" id="RMB61310.1"/>
    </source>
</evidence>
<dbReference type="PANTHER" id="PTHR36151:SF3">
    <property type="entry name" value="ER-BOUND OXYGENASE MPAB_MPAB'_RUBBER OXYGENASE CATALYTIC DOMAIN-CONTAINING PROTEIN"/>
    <property type="match status" value="1"/>
</dbReference>
<accession>A0A3M0G8F8</accession>
<feature type="domain" description="ER-bound oxygenase mpaB/mpaB'/Rubber oxygenase catalytic" evidence="1">
    <location>
        <begin position="48"/>
        <end position="268"/>
    </location>
</feature>
<organism evidence="2 3">
    <name type="scientific">Tessaracoccus antarcticus</name>
    <dbReference type="NCBI Taxonomy" id="2479848"/>
    <lineage>
        <taxon>Bacteria</taxon>
        <taxon>Bacillati</taxon>
        <taxon>Actinomycetota</taxon>
        <taxon>Actinomycetes</taxon>
        <taxon>Propionibacteriales</taxon>
        <taxon>Propionibacteriaceae</taxon>
        <taxon>Tessaracoccus</taxon>
    </lineage>
</organism>
<evidence type="ECO:0000313" key="3">
    <source>
        <dbReference type="Proteomes" id="UP000275256"/>
    </source>
</evidence>
<protein>
    <submittedName>
        <fullName evidence="2">DUF2236 domain-containing protein</fullName>
    </submittedName>
</protein>
<dbReference type="GO" id="GO:0016491">
    <property type="term" value="F:oxidoreductase activity"/>
    <property type="evidence" value="ECO:0007669"/>
    <property type="project" value="InterPro"/>
</dbReference>
<gene>
    <name evidence="2" type="ORF">EAX62_01180</name>
</gene>
<dbReference type="Pfam" id="PF09995">
    <property type="entry name" value="MPAB_Lcp_cat"/>
    <property type="match status" value="1"/>
</dbReference>
<evidence type="ECO:0000259" key="1">
    <source>
        <dbReference type="Pfam" id="PF09995"/>
    </source>
</evidence>
<dbReference type="RefSeq" id="WP_121899857.1">
    <property type="nucleotide sequence ID" value="NZ_REFW01000001.1"/>
</dbReference>
<dbReference type="AlphaFoldDB" id="A0A3M0G8F8"/>
<dbReference type="OrthoDB" id="108890at2"/>
<dbReference type="EMBL" id="REFW01000001">
    <property type="protein sequence ID" value="RMB61310.1"/>
    <property type="molecule type" value="Genomic_DNA"/>
</dbReference>
<dbReference type="Proteomes" id="UP000275256">
    <property type="component" value="Unassembled WGS sequence"/>
</dbReference>
<proteinExistence type="predicted"/>
<keyword evidence="3" id="KW-1185">Reference proteome</keyword>